<comment type="caution">
    <text evidence="2">The sequence shown here is derived from an EMBL/GenBank/DDBJ whole genome shotgun (WGS) entry which is preliminary data.</text>
</comment>
<evidence type="ECO:0000313" key="2">
    <source>
        <dbReference type="EMBL" id="MBT1705551.1"/>
    </source>
</evidence>
<dbReference type="Proteomes" id="UP000772618">
    <property type="component" value="Unassembled WGS sequence"/>
</dbReference>
<organism evidence="2 3">
    <name type="scientific">Chryseosolibacter indicus</name>
    <dbReference type="NCBI Taxonomy" id="2782351"/>
    <lineage>
        <taxon>Bacteria</taxon>
        <taxon>Pseudomonadati</taxon>
        <taxon>Bacteroidota</taxon>
        <taxon>Cytophagia</taxon>
        <taxon>Cytophagales</taxon>
        <taxon>Chryseotaleaceae</taxon>
        <taxon>Chryseosolibacter</taxon>
    </lineage>
</organism>
<proteinExistence type="predicted"/>
<sequence>MDTSMAIKRTTDEIERDANRLLEGTIEHLAQRAGLWVLPNQRKTEIGIDFTFEILNRVKDAEVKTYGTFYLQNKGTDECVTVLKQGVNRGLISFQLDGVNHIEYFCLSVDQPIVITLCDLTTKTIFWLPVQLHAERYIQELKRIKNDIANKARKTDSIQLYFDPAKHILKDGLPHEQNFELFLDDIKASKEYLVNRYKSKSAHYYKGQRPLNGLMIDKQTAFVDQLNAYVNFRFKELNFVPVDFFIHYYPIEVNDGATASHFQGFVLKPGNKSLVSLFEKIRFDGNKLHNIPEELKDIADIEKKLVNISRHFRRIGILYVEDDRRTYVEVPSADNEEICYCSKCLFKRLMFAQSLKAAQIEQTEITEKLKQAYVHYKYGHFTTAARIVEQCAVLTAESRQLEWYFISKYNLTKLGISLSHFAWGDSKLKEQADELRTIDLGEIARLYPNLANHEFLDNLASDRLFSDANTKISSLLTKIREHYYSQLRGGSASNNYVWELLSEFDQIQSTFSENYIAFEGFSDFSHLFEKVVEGTFASHAISLNQNSRLESFSENLLTHFIHYGEPDFIIKHFKRYELKELEYKQEPDSAYSFMNLFQNFINELPLVREELDYQTNLYFRQRCNKMFGTLMALAGMLKLESKSLQSIYTSLYQFLSTEVIDIAHTLKYVQYFIARGGTKLDTDRTKEFLRLACERFDLYGNSFIETLTSQLGVSKILLSDVEVKELIRLLDSSKENRGDKSCVSLVYLFGVSVPAAQNRIKDIISTQLKQKFNGELYYLATILEIVPFDEEQFTIFLTTSKLKENQFSWNSLMGNKNKRFPQIGALINLSFKFGRDTSSSEFQDFKGIDPYYDWLLDMENFDYSKFDAKWITEYDTTHYIAQIKKYPIIRNKVLSYLKANSDKHLQDYFFKRLLE</sequence>
<dbReference type="RefSeq" id="WP_254155496.1">
    <property type="nucleotide sequence ID" value="NZ_JAHESD010000059.1"/>
</dbReference>
<name>A0ABS5VWE3_9BACT</name>
<evidence type="ECO:0000259" key="1">
    <source>
        <dbReference type="Pfam" id="PF14280"/>
    </source>
</evidence>
<dbReference type="InterPro" id="IPR025375">
    <property type="entry name" value="DUF4365"/>
</dbReference>
<protein>
    <submittedName>
        <fullName evidence="2">DUF4365 domain-containing protein</fullName>
    </submittedName>
</protein>
<gene>
    <name evidence="2" type="ORF">KK060_19830</name>
</gene>
<dbReference type="EMBL" id="JAHESD010000059">
    <property type="protein sequence ID" value="MBT1705551.1"/>
    <property type="molecule type" value="Genomic_DNA"/>
</dbReference>
<evidence type="ECO:0000313" key="3">
    <source>
        <dbReference type="Proteomes" id="UP000772618"/>
    </source>
</evidence>
<accession>A0ABS5VWE3</accession>
<feature type="domain" description="DUF4365" evidence="1">
    <location>
        <begin position="26"/>
        <end position="143"/>
    </location>
</feature>
<dbReference type="Pfam" id="PF14280">
    <property type="entry name" value="DUF4365"/>
    <property type="match status" value="1"/>
</dbReference>
<reference evidence="2 3" key="1">
    <citation type="submission" date="2021-05" db="EMBL/GenBank/DDBJ databases">
        <title>A Polyphasic approach of four new species of the genus Ohtaekwangia: Ohtaekwangia histidinii sp. nov., Ohtaekwangia cretensis sp. nov., Ohtaekwangia indiensis sp. nov., Ohtaekwangia reichenbachii sp. nov. from diverse environment.</title>
        <authorList>
            <person name="Octaviana S."/>
        </authorList>
    </citation>
    <scope>NUCLEOTIDE SEQUENCE [LARGE SCALE GENOMIC DNA]</scope>
    <source>
        <strain evidence="2 3">PWU20</strain>
    </source>
</reference>
<keyword evidence="3" id="KW-1185">Reference proteome</keyword>